<proteinExistence type="predicted"/>
<dbReference type="AlphaFoldDB" id="A0AA39UE73"/>
<dbReference type="EMBL" id="JAUEPR010000023">
    <property type="protein sequence ID" value="KAK0475365.1"/>
    <property type="molecule type" value="Genomic_DNA"/>
</dbReference>
<organism evidence="1 2">
    <name type="scientific">Armillaria novae-zelandiae</name>
    <dbReference type="NCBI Taxonomy" id="153914"/>
    <lineage>
        <taxon>Eukaryota</taxon>
        <taxon>Fungi</taxon>
        <taxon>Dikarya</taxon>
        <taxon>Basidiomycota</taxon>
        <taxon>Agaricomycotina</taxon>
        <taxon>Agaricomycetes</taxon>
        <taxon>Agaricomycetidae</taxon>
        <taxon>Agaricales</taxon>
        <taxon>Marasmiineae</taxon>
        <taxon>Physalacriaceae</taxon>
        <taxon>Armillaria</taxon>
    </lineage>
</organism>
<accession>A0AA39UE73</accession>
<protein>
    <submittedName>
        <fullName evidence="1">Uncharacterized protein</fullName>
    </submittedName>
</protein>
<evidence type="ECO:0000313" key="2">
    <source>
        <dbReference type="Proteomes" id="UP001175227"/>
    </source>
</evidence>
<comment type="caution">
    <text evidence="1">The sequence shown here is derived from an EMBL/GenBank/DDBJ whole genome shotgun (WGS) entry which is preliminary data.</text>
</comment>
<evidence type="ECO:0000313" key="1">
    <source>
        <dbReference type="EMBL" id="KAK0475365.1"/>
    </source>
</evidence>
<sequence length="131" mass="14332">MATFDTFEPVHTTQSVSTIQSVSTVQDTCSTQPTSTTKPQKYIVITGLGKKCVALKSQVSNYESLINYIRASFPGTYYRSHFRKIPLPIGIQTCDLPVCKGNSVDVQPAVWATIIADINSIEISIVSKSKT</sequence>
<name>A0AA39UE73_9AGAR</name>
<dbReference type="Proteomes" id="UP001175227">
    <property type="component" value="Unassembled WGS sequence"/>
</dbReference>
<reference evidence="1" key="1">
    <citation type="submission" date="2023-06" db="EMBL/GenBank/DDBJ databases">
        <authorList>
            <consortium name="Lawrence Berkeley National Laboratory"/>
            <person name="Ahrendt S."/>
            <person name="Sahu N."/>
            <person name="Indic B."/>
            <person name="Wong-Bajracharya J."/>
            <person name="Merenyi Z."/>
            <person name="Ke H.-M."/>
            <person name="Monk M."/>
            <person name="Kocsube S."/>
            <person name="Drula E."/>
            <person name="Lipzen A."/>
            <person name="Balint B."/>
            <person name="Henrissat B."/>
            <person name="Andreopoulos B."/>
            <person name="Martin F.M."/>
            <person name="Harder C.B."/>
            <person name="Rigling D."/>
            <person name="Ford K.L."/>
            <person name="Foster G.D."/>
            <person name="Pangilinan J."/>
            <person name="Papanicolaou A."/>
            <person name="Barry K."/>
            <person name="LaButti K."/>
            <person name="Viragh M."/>
            <person name="Koriabine M."/>
            <person name="Yan M."/>
            <person name="Riley R."/>
            <person name="Champramary S."/>
            <person name="Plett K.L."/>
            <person name="Tsai I.J."/>
            <person name="Slot J."/>
            <person name="Sipos G."/>
            <person name="Plett J."/>
            <person name="Nagy L.G."/>
            <person name="Grigoriev I.V."/>
        </authorList>
    </citation>
    <scope>NUCLEOTIDE SEQUENCE</scope>
    <source>
        <strain evidence="1">ICMP 16352</strain>
    </source>
</reference>
<keyword evidence="2" id="KW-1185">Reference proteome</keyword>
<gene>
    <name evidence="1" type="ORF">IW261DRAFT_1595389</name>
</gene>